<dbReference type="InterPro" id="IPR022878">
    <property type="entry name" value="V-ATPase_asu"/>
</dbReference>
<accession>A0ABS0B1C1</accession>
<gene>
    <name evidence="8" type="primary">atpA</name>
    <name evidence="13" type="ORF">NEPTK9_001163</name>
</gene>
<dbReference type="CDD" id="cd01134">
    <property type="entry name" value="V_A-ATPase_A"/>
    <property type="match status" value="1"/>
</dbReference>
<dbReference type="Pfam" id="PF02874">
    <property type="entry name" value="ATP-synt_ab_N"/>
    <property type="match status" value="1"/>
</dbReference>
<dbReference type="InterPro" id="IPR027417">
    <property type="entry name" value="P-loop_NTPase"/>
</dbReference>
<feature type="domain" description="ATP synthase A/B type C-terminal" evidence="12">
    <location>
        <begin position="459"/>
        <end position="533"/>
    </location>
</feature>
<evidence type="ECO:0000259" key="9">
    <source>
        <dbReference type="Pfam" id="PF00006"/>
    </source>
</evidence>
<dbReference type="InterPro" id="IPR031686">
    <property type="entry name" value="ATP-synth_a_Xtn"/>
</dbReference>
<dbReference type="Pfam" id="PF16886">
    <property type="entry name" value="ATP-synt_ab_Xtn"/>
    <property type="match status" value="1"/>
</dbReference>
<evidence type="ECO:0000313" key="13">
    <source>
        <dbReference type="EMBL" id="MBF5059647.1"/>
    </source>
</evidence>
<dbReference type="EMBL" id="JAAEJV010000032">
    <property type="protein sequence ID" value="MBF5059647.1"/>
    <property type="molecule type" value="Genomic_DNA"/>
</dbReference>
<sequence>MSNEKSVHATGEVVKAFGNLLHIRFKGDVRQGEVAMVEVGDVSLKGEVIEIAGDVAKLQVFEDIVGIELYTPVTFTTHLLEAELGPGLISAIFDGLQNPLEKVADASGLFLQRGVYLAPLDRQKHWDYHPIAKVGDMLERGDTLGTTMEGRFHHHIMLPFSMQGKYTVSWVASAGSYTIDEVIAKVKNEKGEEFPITMVQRWPVKMPLIQGKKVKATEMMDTGERVIDTQFPILKGGTFCTPGPFGAGKTVLQHHLSKYSAVDLVIITACGERAGEVVEVLKTFPHLTDPHTNEPLMSRTTIICNTSSMPVAAREASVYLGATIAEYYRQMGLDVLLLADSTSRWAQAMREMSGRLEEIPGEEAFPAYLGSRIAAFYERSGVIQMKGDKKGSLTIAGTVSPAGGNFEEPVTQATLAVVGAFLGLSRARSDARKYPAIDPLISWSKYIEDVSRHLEGKGVSEWDEKNGKALHYLKQGDEIGKRMEVVGEEGITIDDLVTYLKGDLYDFSYLQQNSFDKQDTYCPLDRQLILFELIQSIFNAPFAFDGHDEARNFFLSLQSEIKNMNFMPFESDGYKRAFEGITHRIENAIKRD</sequence>
<dbReference type="InterPro" id="IPR004100">
    <property type="entry name" value="ATPase_F1/V1/A1_a/bsu_N"/>
</dbReference>
<feature type="domain" description="ATPase F1/V1/A1 complex alpha/beta subunit N-terminal" evidence="10">
    <location>
        <begin position="13"/>
        <end position="76"/>
    </location>
</feature>
<name>A0ABS0B1C1_9BACT</name>
<dbReference type="Proteomes" id="UP001194714">
    <property type="component" value="Unassembled WGS sequence"/>
</dbReference>
<feature type="binding site" evidence="8">
    <location>
        <begin position="243"/>
        <end position="250"/>
    </location>
    <ligand>
        <name>ATP</name>
        <dbReference type="ChEBI" id="CHEBI:30616"/>
    </ligand>
</feature>
<dbReference type="PROSITE" id="PS00152">
    <property type="entry name" value="ATPASE_ALPHA_BETA"/>
    <property type="match status" value="1"/>
</dbReference>
<organism evidence="13 14">
    <name type="scientific">Candidatus Neptunichlamydia vexilliferae</name>
    <dbReference type="NCBI Taxonomy" id="1651774"/>
    <lineage>
        <taxon>Bacteria</taxon>
        <taxon>Pseudomonadati</taxon>
        <taxon>Chlamydiota</taxon>
        <taxon>Chlamydiia</taxon>
        <taxon>Parachlamydiales</taxon>
        <taxon>Simkaniaceae</taxon>
        <taxon>Candidatus Neptunichlamydia</taxon>
    </lineage>
</organism>
<evidence type="ECO:0000256" key="7">
    <source>
        <dbReference type="ARBA" id="ARBA00054855"/>
    </source>
</evidence>
<reference evidence="13 14" key="1">
    <citation type="submission" date="2020-01" db="EMBL/GenBank/DDBJ databases">
        <title>Draft genome sequence of Cand. Neptunochlamydia vexilliferae K9.</title>
        <authorList>
            <person name="Schulz F."/>
            <person name="Koestlbacher S."/>
            <person name="Wascher F."/>
            <person name="Pizzetti I."/>
            <person name="Horn M."/>
        </authorList>
    </citation>
    <scope>NUCLEOTIDE SEQUENCE [LARGE SCALE GENOMIC DNA]</scope>
    <source>
        <strain evidence="13 14">K9</strain>
    </source>
</reference>
<comment type="catalytic activity">
    <reaction evidence="8">
        <text>ATP + H2O + 4 H(+)(in) = ADP + phosphate + 5 H(+)(out)</text>
        <dbReference type="Rhea" id="RHEA:57720"/>
        <dbReference type="ChEBI" id="CHEBI:15377"/>
        <dbReference type="ChEBI" id="CHEBI:15378"/>
        <dbReference type="ChEBI" id="CHEBI:30616"/>
        <dbReference type="ChEBI" id="CHEBI:43474"/>
        <dbReference type="ChEBI" id="CHEBI:456216"/>
        <dbReference type="EC" id="7.1.2.2"/>
    </reaction>
</comment>
<dbReference type="InterPro" id="IPR055190">
    <property type="entry name" value="ATP-synt_VA_C"/>
</dbReference>
<dbReference type="Pfam" id="PF22919">
    <property type="entry name" value="ATP-synt_VA_C"/>
    <property type="match status" value="1"/>
</dbReference>
<evidence type="ECO:0000313" key="14">
    <source>
        <dbReference type="Proteomes" id="UP001194714"/>
    </source>
</evidence>
<dbReference type="InterPro" id="IPR024034">
    <property type="entry name" value="ATPase_F1/V1_b/a_C"/>
</dbReference>
<evidence type="ECO:0000259" key="12">
    <source>
        <dbReference type="Pfam" id="PF22919"/>
    </source>
</evidence>
<keyword evidence="14" id="KW-1185">Reference proteome</keyword>
<keyword evidence="8" id="KW-0066">ATP synthesis</keyword>
<comment type="similarity">
    <text evidence="1 8">Belongs to the ATPase alpha/beta chains family.</text>
</comment>
<keyword evidence="2 8" id="KW-0813">Transport</keyword>
<comment type="caution">
    <text evidence="13">The sequence shown here is derived from an EMBL/GenBank/DDBJ whole genome shotgun (WGS) entry which is preliminary data.</text>
</comment>
<evidence type="ECO:0000256" key="5">
    <source>
        <dbReference type="ARBA" id="ARBA00022967"/>
    </source>
</evidence>
<evidence type="ECO:0000256" key="6">
    <source>
        <dbReference type="ARBA" id="ARBA00023065"/>
    </source>
</evidence>
<feature type="domain" description="ATPsynthase alpha/beta subunit barrel-sandwich" evidence="11">
    <location>
        <begin position="118"/>
        <end position="205"/>
    </location>
</feature>
<keyword evidence="4 8" id="KW-0067">ATP-binding</keyword>
<evidence type="ECO:0000256" key="2">
    <source>
        <dbReference type="ARBA" id="ARBA00022448"/>
    </source>
</evidence>
<dbReference type="InterPro" id="IPR000194">
    <property type="entry name" value="ATPase_F1/V1/A1_a/bsu_nucl-bd"/>
</dbReference>
<dbReference type="HAMAP" id="MF_00309">
    <property type="entry name" value="ATP_synth_A_arch"/>
    <property type="match status" value="1"/>
</dbReference>
<dbReference type="PANTHER" id="PTHR43607">
    <property type="entry name" value="V-TYPE PROTON ATPASE CATALYTIC SUBUNIT A"/>
    <property type="match status" value="1"/>
</dbReference>
<keyword evidence="5 8" id="KW-1278">Translocase</keyword>
<keyword evidence="8" id="KW-0375">Hydrogen ion transport</keyword>
<dbReference type="SUPFAM" id="SSF52540">
    <property type="entry name" value="P-loop containing nucleoside triphosphate hydrolases"/>
    <property type="match status" value="1"/>
</dbReference>
<evidence type="ECO:0000259" key="10">
    <source>
        <dbReference type="Pfam" id="PF02874"/>
    </source>
</evidence>
<feature type="domain" description="ATPase F1/V1/A1 complex alpha/beta subunit nucleotide-binding" evidence="9">
    <location>
        <begin position="223"/>
        <end position="444"/>
    </location>
</feature>
<evidence type="ECO:0000256" key="8">
    <source>
        <dbReference type="HAMAP-Rule" id="MF_00309"/>
    </source>
</evidence>
<dbReference type="Gene3D" id="1.10.1140.10">
    <property type="entry name" value="Bovine Mitochondrial F1-atpase, Atp Synthase Beta Chain, Chain D, domain 3"/>
    <property type="match status" value="1"/>
</dbReference>
<protein>
    <recommendedName>
        <fullName evidence="8">V-type ATP synthase alpha chain</fullName>
        <ecNumber evidence="8">7.1.2.2</ecNumber>
    </recommendedName>
    <alternativeName>
        <fullName evidence="8">V-ATPase subunit A</fullName>
    </alternativeName>
</protein>
<proteinExistence type="inferred from homology"/>
<evidence type="ECO:0000256" key="3">
    <source>
        <dbReference type="ARBA" id="ARBA00022741"/>
    </source>
</evidence>
<dbReference type="Gene3D" id="2.30.30.650">
    <property type="match status" value="1"/>
</dbReference>
<dbReference type="RefSeq" id="WP_194847954.1">
    <property type="nucleotide sequence ID" value="NZ_JAAEJV010000032.1"/>
</dbReference>
<evidence type="ECO:0000256" key="4">
    <source>
        <dbReference type="ARBA" id="ARBA00022840"/>
    </source>
</evidence>
<evidence type="ECO:0000256" key="1">
    <source>
        <dbReference type="ARBA" id="ARBA00008936"/>
    </source>
</evidence>
<evidence type="ECO:0000259" key="11">
    <source>
        <dbReference type="Pfam" id="PF16886"/>
    </source>
</evidence>
<dbReference type="Gene3D" id="2.40.50.100">
    <property type="match status" value="1"/>
</dbReference>
<keyword evidence="6 8" id="KW-0406">Ion transport</keyword>
<dbReference type="InterPro" id="IPR020003">
    <property type="entry name" value="ATPase_a/bsu_AS"/>
</dbReference>
<dbReference type="Gene3D" id="3.40.50.300">
    <property type="entry name" value="P-loop containing nucleotide triphosphate hydrolases"/>
    <property type="match status" value="1"/>
</dbReference>
<dbReference type="NCBIfam" id="NF003220">
    <property type="entry name" value="PRK04192.1"/>
    <property type="match status" value="1"/>
</dbReference>
<keyword evidence="3 8" id="KW-0547">Nucleotide-binding</keyword>
<comment type="function">
    <text evidence="7 8">Produces ATP from ADP in the presence of a proton gradient across the membrane. The V-type alpha chain is a catalytic subunit.</text>
</comment>
<dbReference type="Pfam" id="PF00006">
    <property type="entry name" value="ATP-synt_ab"/>
    <property type="match status" value="1"/>
</dbReference>
<dbReference type="PANTHER" id="PTHR43607:SF1">
    <property type="entry name" value="H(+)-TRANSPORTING TWO-SECTOR ATPASE"/>
    <property type="match status" value="1"/>
</dbReference>
<dbReference type="EC" id="7.1.2.2" evidence="8"/>